<dbReference type="AlphaFoldDB" id="A0A0A9W2U8"/>
<name>A0A0A9W2U8_LYGHE</name>
<sequence length="212" mass="23660">METIQPPPIPSFPTKLPSLDLPSLRLRFNSLYSQIVRRFMDTVLQCIRGTIFRTYTATVETLQPIFETELQLLEDYDPPPVHLSLLSQVDGLRAHFSAAQSAITAAARGSNFTNVSNIAAQTHHAVSGVNLTALQLPTIPKPSSFDASATADAVVSRIPSSLPPLQFYNINLQDLFDLLYVLRTIGFIVDIVYRVIDSFVIIYRYYRTGETL</sequence>
<evidence type="ECO:0000313" key="3">
    <source>
        <dbReference type="EMBL" id="JAQ16984.1"/>
    </source>
</evidence>
<accession>A0A0A9W2U8</accession>
<organism evidence="1">
    <name type="scientific">Lygus hesperus</name>
    <name type="common">Western plant bug</name>
    <dbReference type="NCBI Taxonomy" id="30085"/>
    <lineage>
        <taxon>Eukaryota</taxon>
        <taxon>Metazoa</taxon>
        <taxon>Ecdysozoa</taxon>
        <taxon>Arthropoda</taxon>
        <taxon>Hexapoda</taxon>
        <taxon>Insecta</taxon>
        <taxon>Pterygota</taxon>
        <taxon>Neoptera</taxon>
        <taxon>Paraneoptera</taxon>
        <taxon>Hemiptera</taxon>
        <taxon>Heteroptera</taxon>
        <taxon>Panheteroptera</taxon>
        <taxon>Cimicomorpha</taxon>
        <taxon>Miridae</taxon>
        <taxon>Mirini</taxon>
        <taxon>Lygus</taxon>
    </lineage>
</organism>
<proteinExistence type="predicted"/>
<gene>
    <name evidence="1" type="primary">katG_1</name>
    <name evidence="1" type="ORF">CM83_12187</name>
    <name evidence="3" type="ORF">g.29521</name>
    <name evidence="2" type="ORF">g.29541</name>
</gene>
<evidence type="ECO:0000313" key="1">
    <source>
        <dbReference type="EMBL" id="JAF99179.1"/>
    </source>
</evidence>
<reference evidence="2" key="3">
    <citation type="journal article" date="2016" name="Gigascience">
        <title>De novo construction of an expanded transcriptome assembly for the western tarnished plant bug, Lygus hesperus.</title>
        <authorList>
            <person name="Tassone E.E."/>
            <person name="Geib S.M."/>
            <person name="Hall B."/>
            <person name="Fabrick J.A."/>
            <person name="Brent C.S."/>
            <person name="Hull J.J."/>
        </authorList>
    </citation>
    <scope>NUCLEOTIDE SEQUENCE</scope>
</reference>
<keyword evidence="1" id="KW-0560">Oxidoreductase</keyword>
<evidence type="ECO:0000313" key="2">
    <source>
        <dbReference type="EMBL" id="JAQ05509.1"/>
    </source>
</evidence>
<reference evidence="1" key="1">
    <citation type="journal article" date="2014" name="PLoS ONE">
        <title>Transcriptome-Based Identification of ABC Transporters in the Western Tarnished Plant Bug Lygus hesperus.</title>
        <authorList>
            <person name="Hull J.J."/>
            <person name="Chaney K."/>
            <person name="Geib S.M."/>
            <person name="Fabrick J.A."/>
            <person name="Brent C.S."/>
            <person name="Walsh D."/>
            <person name="Lavine L.C."/>
        </authorList>
    </citation>
    <scope>NUCLEOTIDE SEQUENCE</scope>
</reference>
<keyword evidence="1" id="KW-0575">Peroxidase</keyword>
<dbReference type="GO" id="GO:0004601">
    <property type="term" value="F:peroxidase activity"/>
    <property type="evidence" value="ECO:0007669"/>
    <property type="project" value="UniProtKB-KW"/>
</dbReference>
<dbReference type="EMBL" id="GDHC01001645">
    <property type="protein sequence ID" value="JAQ16984.1"/>
    <property type="molecule type" value="Transcribed_RNA"/>
</dbReference>
<protein>
    <submittedName>
        <fullName evidence="1">Catalase-peroxidase</fullName>
    </submittedName>
</protein>
<dbReference type="EMBL" id="GBHO01044424">
    <property type="protein sequence ID" value="JAF99179.1"/>
    <property type="molecule type" value="Transcribed_RNA"/>
</dbReference>
<dbReference type="EMBL" id="GDHC01013120">
    <property type="protein sequence ID" value="JAQ05509.1"/>
    <property type="molecule type" value="Transcribed_RNA"/>
</dbReference>
<reference evidence="1" key="2">
    <citation type="submission" date="2014-07" db="EMBL/GenBank/DDBJ databases">
        <authorList>
            <person name="Hull J."/>
        </authorList>
    </citation>
    <scope>NUCLEOTIDE SEQUENCE</scope>
</reference>